<protein>
    <recommendedName>
        <fullName evidence="1">Knr4/Smi1-like domain-containing protein</fullName>
    </recommendedName>
</protein>
<dbReference type="InterPro" id="IPR051873">
    <property type="entry name" value="KNR4/SMI1_regulator"/>
</dbReference>
<accession>A0A172ZHE0</accession>
<dbReference type="Gene3D" id="3.40.1580.10">
    <property type="entry name" value="SMI1/KNR4-like"/>
    <property type="match status" value="1"/>
</dbReference>
<dbReference type="PANTHER" id="PTHR47432:SF1">
    <property type="entry name" value="CELL WALL ASSEMBLY REGULATOR SMI1"/>
    <property type="match status" value="1"/>
</dbReference>
<feature type="domain" description="Knr4/Smi1-like" evidence="1">
    <location>
        <begin position="27"/>
        <end position="167"/>
    </location>
</feature>
<dbReference type="InterPro" id="IPR037883">
    <property type="entry name" value="Knr4/Smi1-like_sf"/>
</dbReference>
<evidence type="ECO:0000313" key="3">
    <source>
        <dbReference type="Proteomes" id="UP000078148"/>
    </source>
</evidence>
<dbReference type="AlphaFoldDB" id="A0A172ZHE0"/>
<evidence type="ECO:0000313" key="2">
    <source>
        <dbReference type="EMBL" id="ANF96822.1"/>
    </source>
</evidence>
<dbReference type="InterPro" id="IPR018958">
    <property type="entry name" value="Knr4/Smi1-like_dom"/>
</dbReference>
<dbReference type="OrthoDB" id="6989522at2"/>
<dbReference type="Gene3D" id="3.80.10.10">
    <property type="entry name" value="Ribonuclease Inhibitor"/>
    <property type="match status" value="1"/>
</dbReference>
<dbReference type="Proteomes" id="UP000078148">
    <property type="component" value="Chromosome"/>
</dbReference>
<dbReference type="InterPro" id="IPR001611">
    <property type="entry name" value="Leu-rich_rpt"/>
</dbReference>
<evidence type="ECO:0000259" key="1">
    <source>
        <dbReference type="SMART" id="SM00860"/>
    </source>
</evidence>
<proteinExistence type="predicted"/>
<dbReference type="SUPFAM" id="SSF160631">
    <property type="entry name" value="SMI1/KNR4-like"/>
    <property type="match status" value="1"/>
</dbReference>
<dbReference type="SUPFAM" id="SSF52058">
    <property type="entry name" value="L domain-like"/>
    <property type="match status" value="1"/>
</dbReference>
<gene>
    <name evidence="2" type="ORF">AR543_12925</name>
</gene>
<reference evidence="2 3" key="2">
    <citation type="journal article" date="2016" name="Int. J. Syst. Evol. Microbiol.">
        <title>Paenibacillus bovis sp. nov., isolated from raw yak (Bos grunniens) milk.</title>
        <authorList>
            <person name="Gao C."/>
            <person name="Han J."/>
            <person name="Liu Z."/>
            <person name="Xu X."/>
            <person name="Hang F."/>
            <person name="Wu Z."/>
        </authorList>
    </citation>
    <scope>NUCLEOTIDE SEQUENCE [LARGE SCALE GENOMIC DNA]</scope>
    <source>
        <strain evidence="2 3">BD3526</strain>
    </source>
</reference>
<sequence length="514" mass="58543">MIGTWIEEIKSILRPELNSLEDFLLPPAGDVEIAQAEQAIGVTFPDELKQLYHIHNGESRNGPGLFFGLQFLSLDDMVSEWKIWSDLQPEYQELGDHYSIPSGWIKEQYINKGWLPFCHDGGGNHLGIDLDPAEKGIAGQIINFGRDEEMKHVIAPSLGEFIHFMRDTVREGNYTVVEEEGMGYWMYGRNEQSRLLRDAQMYAMGHIMQQSEGQESEQLDTWFASLDPIWRNLITEGYGDAASFVSAHQIYLPDAQLSDIRPLSRCTQVRELLLNRNEIEDITPLAHCRELKKLHLFRNPVRDLSPLQNLPYLQILNIEDTQVQDLKPLTNLSRLSELDCRGTAVQDYSSLAQLTTLHKLAISAPTRQAAAFIASLPKLCELTILGADEWEEEDWEQLGRMLPLRKLYIGALHKPHIHYLSSYSQLECLTLYDSQIEDISALADLPALKELKLMEGCSIGNLESIGGSVTLEKFTGTFAQFELLKDAFAQYVNFSQMIGEMTDEQQDIWIRHTR</sequence>
<dbReference type="STRING" id="1616788.AR543_12925"/>
<dbReference type="RefSeq" id="WP_060534929.1">
    <property type="nucleotide sequence ID" value="NZ_CP013023.1"/>
</dbReference>
<dbReference type="SMART" id="SM00860">
    <property type="entry name" value="SMI1_KNR4"/>
    <property type="match status" value="1"/>
</dbReference>
<dbReference type="KEGG" id="pbv:AR543_12925"/>
<reference evidence="3" key="1">
    <citation type="submission" date="2015-10" db="EMBL/GenBank/DDBJ databases">
        <title>Genome of Paenibacillus bovis sp. nov.</title>
        <authorList>
            <person name="Wu Z."/>
            <person name="Gao C."/>
            <person name="Liu Z."/>
            <person name="Zheng H."/>
        </authorList>
    </citation>
    <scope>NUCLEOTIDE SEQUENCE [LARGE SCALE GENOMIC DNA]</scope>
    <source>
        <strain evidence="3">BD3526</strain>
    </source>
</reference>
<organism evidence="2 3">
    <name type="scientific">Paenibacillus bovis</name>
    <dbReference type="NCBI Taxonomy" id="1616788"/>
    <lineage>
        <taxon>Bacteria</taxon>
        <taxon>Bacillati</taxon>
        <taxon>Bacillota</taxon>
        <taxon>Bacilli</taxon>
        <taxon>Bacillales</taxon>
        <taxon>Paenibacillaceae</taxon>
        <taxon>Paenibacillus</taxon>
    </lineage>
</organism>
<dbReference type="EMBL" id="CP013023">
    <property type="protein sequence ID" value="ANF96822.1"/>
    <property type="molecule type" value="Genomic_DNA"/>
</dbReference>
<dbReference type="InterPro" id="IPR032675">
    <property type="entry name" value="LRR_dom_sf"/>
</dbReference>
<dbReference type="PANTHER" id="PTHR47432">
    <property type="entry name" value="CELL WALL ASSEMBLY REGULATOR SMI1"/>
    <property type="match status" value="1"/>
</dbReference>
<name>A0A172ZHE0_9BACL</name>
<dbReference type="PROSITE" id="PS51450">
    <property type="entry name" value="LRR"/>
    <property type="match status" value="3"/>
</dbReference>
<dbReference type="Pfam" id="PF09346">
    <property type="entry name" value="SMI1_KNR4"/>
    <property type="match status" value="1"/>
</dbReference>
<keyword evidence="3" id="KW-1185">Reference proteome</keyword>